<feature type="compositionally biased region" description="Polar residues" evidence="1">
    <location>
        <begin position="1104"/>
        <end position="1125"/>
    </location>
</feature>
<feature type="compositionally biased region" description="Low complexity" evidence="1">
    <location>
        <begin position="923"/>
        <end position="948"/>
    </location>
</feature>
<feature type="compositionally biased region" description="Polar residues" evidence="1">
    <location>
        <begin position="719"/>
        <end position="734"/>
    </location>
</feature>
<dbReference type="InParanoid" id="A0A7M7LVB9"/>
<feature type="compositionally biased region" description="Polar residues" evidence="1">
    <location>
        <begin position="570"/>
        <end position="583"/>
    </location>
</feature>
<organism evidence="2 3">
    <name type="scientific">Nasonia vitripennis</name>
    <name type="common">Parasitic wasp</name>
    <dbReference type="NCBI Taxonomy" id="7425"/>
    <lineage>
        <taxon>Eukaryota</taxon>
        <taxon>Metazoa</taxon>
        <taxon>Ecdysozoa</taxon>
        <taxon>Arthropoda</taxon>
        <taxon>Hexapoda</taxon>
        <taxon>Insecta</taxon>
        <taxon>Pterygota</taxon>
        <taxon>Neoptera</taxon>
        <taxon>Endopterygota</taxon>
        <taxon>Hymenoptera</taxon>
        <taxon>Apocrita</taxon>
        <taxon>Proctotrupomorpha</taxon>
        <taxon>Chalcidoidea</taxon>
        <taxon>Pteromalidae</taxon>
        <taxon>Pteromalinae</taxon>
        <taxon>Nasonia</taxon>
    </lineage>
</organism>
<feature type="compositionally biased region" description="Acidic residues" evidence="1">
    <location>
        <begin position="1221"/>
        <end position="1231"/>
    </location>
</feature>
<evidence type="ECO:0000313" key="3">
    <source>
        <dbReference type="Proteomes" id="UP000002358"/>
    </source>
</evidence>
<dbReference type="RefSeq" id="XP_008216652.1">
    <property type="nucleotide sequence ID" value="XM_008218430.4"/>
</dbReference>
<feature type="region of interest" description="Disordered" evidence="1">
    <location>
        <begin position="149"/>
        <end position="204"/>
    </location>
</feature>
<feature type="compositionally biased region" description="Basic and acidic residues" evidence="1">
    <location>
        <begin position="1088"/>
        <end position="1103"/>
    </location>
</feature>
<dbReference type="EnsemblMetazoa" id="XM_008218430">
    <property type="protein sequence ID" value="XP_008216652"/>
    <property type="gene ID" value="LOC100678715"/>
</dbReference>
<evidence type="ECO:0000313" key="2">
    <source>
        <dbReference type="EnsemblMetazoa" id="XP_008216652"/>
    </source>
</evidence>
<feature type="region of interest" description="Disordered" evidence="1">
    <location>
        <begin position="872"/>
        <end position="906"/>
    </location>
</feature>
<sequence length="1372" mass="150661">MKMAPGPDHQRQEPVAPDKSSASSSSNASSSSASSSAATAAVASTSSSSVPSTSYSSAPVAGTSSSFCPSSTAAIFLASEAETSAAGNQEAALPILNNAALVDSKQEEPATLSTLNEGELRALLDEAITYKCPKDREGKSNLFKELLQEAEADESEESRWTVTSGSSGGSSRCLPGSNRSRRHKRDSVSEHLTHGGSLQNLAREPGCNSEFDAYLASGSSHTYAAGRRKQKKHTGPSVSARQREGGSLPSNVNATHTLASLANFDLVFEKKKGLSEEKSAYDWTNKEKSKSLDKPSYDRYSKKEEKEKDKKDIKLSGSCDIESELRDKRNSNRVKLGTNEMLESDNPPPVYNKQDCIEISLDDFEESAASERNASAALGGVQRPRSLDAEDDEGTEMKVIDHRRHLQFISRATIDIPQTPVDSTIEFPTFREHTTKLEKSKINANGTEGTSSLPFPPYNNNIKCVMSGPPNVYSVMSWPSPNISMVSRLTAQHIAGKESSLSGEKKSLDENGNSVQNYNGERKKSRRKNAQEPNVIVYQAENVKGHRDDDIDSLLSFIENKECKSKKGKTSNTVKVKTASNTKSRSRDNKDIKREQIPTKLQKSNSLEEISKTKLEDLTTEQSATSSGSSSVSSQHGSINIALRRAKQRSTGDATAVDSRGDRRSWGTEEGQAIYCNDTGDDYSSRRNSVKKANTEHEAETEFHVVTNKKKKTKKQRRSSSGGRAQNLSGSGSYLQRGRGFSNDYRTPLSPELRRKSASSMPPSDKSDSSDLDSVHSLPVTSNSKHNSSKTATSSSNAPQASYADIARMATLNMSGGPVINISNLMPSMINTTWPSVASSKSNAETEKLPNDYYPSLDELQHSDRKIRQHNFSQQGGSLSLDKPPSPTMPKSKTSPESSKKTEAQDEAIIKVVKYVQDIEKMQQSQLQQENKQSSNNSSPNSNETTPTNPLPPKIPEPLSNYSPSPDSESNSNGESSRDSSANSKNNGTRVRKNHSQNSSSGIRDYPILQTQKDESRDTVKISSSQLEENVKPSNSPNQSLSEDREVKKMTNVYNTTAGSSETIDSTKSRITNNIKPVQQFRPSIDTDTIRVNKIERLPKASKDQSQVNPKDTSKVSYQQQTLSNRQDKPVDDTENKKSKQSNSTTKLEKEQKVPEIQMLNKSNSSTASITSITSTASAASSARPAVILLDENIADQSRSLDSEFSELTFGFEVNEQLLLSEEEEEEEEETPTASPDLSRFSNSPPNFSRQPPMFDKHVRVDKFNPNFPMNPYIPVHPMPSIMVQTMSYMGCPVRFQGPYVLPHPHPSQPVIEKCRNQPKEDFSSRYIAPDESHVQNFNHDKIVSFVGLAWDDVMRETGSASSGRVQYYSGQ</sequence>
<feature type="region of interest" description="Disordered" evidence="1">
    <location>
        <begin position="497"/>
        <end position="533"/>
    </location>
</feature>
<feature type="compositionally biased region" description="Basic residues" evidence="1">
    <location>
        <begin position="707"/>
        <end position="718"/>
    </location>
</feature>
<feature type="compositionally biased region" description="Polar residues" evidence="1">
    <location>
        <begin position="1052"/>
        <end position="1077"/>
    </location>
</feature>
<proteinExistence type="predicted"/>
<reference evidence="2" key="1">
    <citation type="submission" date="2021-01" db="UniProtKB">
        <authorList>
            <consortium name="EnsemblMetazoa"/>
        </authorList>
    </citation>
    <scope>IDENTIFICATION</scope>
</reference>
<feature type="region of interest" description="Disordered" evidence="1">
    <location>
        <begin position="285"/>
        <end position="314"/>
    </location>
</feature>
<feature type="compositionally biased region" description="Low complexity" evidence="1">
    <location>
        <begin position="960"/>
        <end position="984"/>
    </location>
</feature>
<name>A0A7M7LVB9_NASVI</name>
<feature type="compositionally biased region" description="Low complexity" evidence="1">
    <location>
        <begin position="623"/>
        <end position="638"/>
    </location>
</feature>
<dbReference type="OrthoDB" id="6426920at2759"/>
<protein>
    <submittedName>
        <fullName evidence="2">Uncharacterized protein</fullName>
    </submittedName>
</protein>
<feature type="compositionally biased region" description="Low complexity" evidence="1">
    <location>
        <begin position="20"/>
        <end position="61"/>
    </location>
</feature>
<feature type="region of interest" description="Disordered" evidence="1">
    <location>
        <begin position="1220"/>
        <end position="1253"/>
    </location>
</feature>
<feature type="compositionally biased region" description="Polar residues" evidence="1">
    <location>
        <begin position="1232"/>
        <end position="1250"/>
    </location>
</feature>
<feature type="compositionally biased region" description="Polar residues" evidence="1">
    <location>
        <begin position="1021"/>
        <end position="1041"/>
    </location>
</feature>
<feature type="compositionally biased region" description="Low complexity" evidence="1">
    <location>
        <begin position="775"/>
        <end position="798"/>
    </location>
</feature>
<dbReference type="Proteomes" id="UP000002358">
    <property type="component" value="Chromosome 3"/>
</dbReference>
<feature type="region of interest" description="Disordered" evidence="1">
    <location>
        <begin position="222"/>
        <end position="252"/>
    </location>
</feature>
<dbReference type="CTD" id="31363"/>
<feature type="region of interest" description="Disordered" evidence="1">
    <location>
        <begin position="565"/>
        <end position="800"/>
    </location>
</feature>
<dbReference type="GeneID" id="100678715"/>
<evidence type="ECO:0000256" key="1">
    <source>
        <dbReference type="SAM" id="MobiDB-lite"/>
    </source>
</evidence>
<feature type="compositionally biased region" description="Polar residues" evidence="1">
    <location>
        <begin position="510"/>
        <end position="519"/>
    </location>
</feature>
<feature type="compositionally biased region" description="Basic and acidic residues" evidence="1">
    <location>
        <begin position="693"/>
        <end position="703"/>
    </location>
</feature>
<feature type="compositionally biased region" description="Polar residues" evidence="1">
    <location>
        <begin position="599"/>
        <end position="608"/>
    </location>
</feature>
<feature type="compositionally biased region" description="Basic and acidic residues" evidence="1">
    <location>
        <begin position="585"/>
        <end position="597"/>
    </location>
</feature>
<dbReference type="KEGG" id="nvi:100678715"/>
<feature type="region of interest" description="Disordered" evidence="1">
    <location>
        <begin position="922"/>
        <end position="1169"/>
    </location>
</feature>
<feature type="compositionally biased region" description="Basic and acidic residues" evidence="1">
    <location>
        <begin position="1126"/>
        <end position="1138"/>
    </location>
</feature>
<accession>A0A7M7LVB9</accession>
<feature type="region of interest" description="Disordered" evidence="1">
    <location>
        <begin position="1"/>
        <end position="66"/>
    </location>
</feature>
<keyword evidence="3" id="KW-1185">Reference proteome</keyword>